<feature type="transmembrane region" description="Helical" evidence="9">
    <location>
        <begin position="6"/>
        <end position="22"/>
    </location>
</feature>
<reference evidence="10 11" key="1">
    <citation type="submission" date="2010-07" db="EMBL/GenBank/DDBJ databases">
        <title>The draft genome of Paenibacillus curdlanolyticus YK9.</title>
        <authorList>
            <consortium name="US DOE Joint Genome Institute (JGI-PGF)"/>
            <person name="Lucas S."/>
            <person name="Copeland A."/>
            <person name="Lapidus A."/>
            <person name="Cheng J.-F."/>
            <person name="Bruce D."/>
            <person name="Goodwin L."/>
            <person name="Pitluck S."/>
            <person name="Land M.L."/>
            <person name="Hauser L."/>
            <person name="Chang Y.-J."/>
            <person name="Jeffries C."/>
            <person name="Anderson I.J."/>
            <person name="Johnson E."/>
            <person name="Loganathan U."/>
            <person name="Mulhopadhyay B."/>
            <person name="Kyrpides N."/>
            <person name="Woyke T.J."/>
        </authorList>
    </citation>
    <scope>NUCLEOTIDE SEQUENCE [LARGE SCALE GENOMIC DNA]</scope>
    <source>
        <strain evidence="10 11">YK9</strain>
    </source>
</reference>
<dbReference type="GO" id="GO:0033281">
    <property type="term" value="C:TAT protein transport complex"/>
    <property type="evidence" value="ECO:0007669"/>
    <property type="project" value="UniProtKB-UniRule"/>
</dbReference>
<dbReference type="Pfam" id="PF02416">
    <property type="entry name" value="TatA_B_E"/>
    <property type="match status" value="1"/>
</dbReference>
<dbReference type="PRINTS" id="PR01506">
    <property type="entry name" value="TATBPROTEIN"/>
</dbReference>
<comment type="similarity">
    <text evidence="9">Belongs to the TatA/E family.</text>
</comment>
<dbReference type="RefSeq" id="WP_006036837.1">
    <property type="nucleotide sequence ID" value="NZ_AEDD01000002.1"/>
</dbReference>
<dbReference type="GO" id="GO:0008320">
    <property type="term" value="F:protein transmembrane transporter activity"/>
    <property type="evidence" value="ECO:0007669"/>
    <property type="project" value="UniProtKB-UniRule"/>
</dbReference>
<dbReference type="NCBIfam" id="NF011430">
    <property type="entry name" value="PRK14861.1"/>
    <property type="match status" value="1"/>
</dbReference>
<evidence type="ECO:0000256" key="2">
    <source>
        <dbReference type="ARBA" id="ARBA00022448"/>
    </source>
</evidence>
<evidence type="ECO:0000256" key="6">
    <source>
        <dbReference type="ARBA" id="ARBA00022989"/>
    </source>
</evidence>
<dbReference type="Gene3D" id="1.20.5.3310">
    <property type="match status" value="1"/>
</dbReference>
<dbReference type="OrthoDB" id="9800908at2"/>
<dbReference type="InterPro" id="IPR003369">
    <property type="entry name" value="TatA/B/E"/>
</dbReference>
<evidence type="ECO:0000256" key="9">
    <source>
        <dbReference type="HAMAP-Rule" id="MF_00236"/>
    </source>
</evidence>
<dbReference type="InterPro" id="IPR006312">
    <property type="entry name" value="TatA/E"/>
</dbReference>
<dbReference type="EMBL" id="AEDD01000002">
    <property type="protein sequence ID" value="EFM12142.1"/>
    <property type="molecule type" value="Genomic_DNA"/>
</dbReference>
<sequence length="56" mass="5977">MPFGIGATGLILIVLVGVLLFGPSKLPQLGRAIGSTFSEFRKGTKECIDEVEAKRD</sequence>
<organism evidence="10 11">
    <name type="scientific">Paenibacillus curdlanolyticus YK9</name>
    <dbReference type="NCBI Taxonomy" id="717606"/>
    <lineage>
        <taxon>Bacteria</taxon>
        <taxon>Bacillati</taxon>
        <taxon>Bacillota</taxon>
        <taxon>Bacilli</taxon>
        <taxon>Bacillales</taxon>
        <taxon>Paenibacillaceae</taxon>
        <taxon>Paenibacillus</taxon>
    </lineage>
</organism>
<gene>
    <name evidence="9" type="primary">tatA</name>
    <name evidence="10" type="ORF">PaecuDRAFT_0822</name>
</gene>
<evidence type="ECO:0000256" key="3">
    <source>
        <dbReference type="ARBA" id="ARBA00022475"/>
    </source>
</evidence>
<dbReference type="PANTHER" id="PTHR42982:SF1">
    <property type="entry name" value="SEC-INDEPENDENT PROTEIN TRANSLOCASE PROTEIN TATA"/>
    <property type="match status" value="1"/>
</dbReference>
<protein>
    <recommendedName>
        <fullName evidence="9">Sec-independent protein translocase protein TatA</fullName>
    </recommendedName>
</protein>
<dbReference type="NCBIfam" id="TIGR01411">
    <property type="entry name" value="tatAE"/>
    <property type="match status" value="1"/>
</dbReference>
<comment type="function">
    <text evidence="9">Part of the twin-arginine translocation (Tat) system that transports large folded proteins containing a characteristic twin-arginine motif in their signal peptide across membranes. TatA could form the protein-conducting channel of the Tat system.</text>
</comment>
<evidence type="ECO:0000256" key="8">
    <source>
        <dbReference type="ARBA" id="ARBA00023136"/>
    </source>
</evidence>
<name>E0I5A0_9BACL</name>
<dbReference type="STRING" id="717606.PaecuDRAFT_0822"/>
<keyword evidence="8 9" id="KW-0472">Membrane</keyword>
<comment type="subcellular location">
    <subcellularLocation>
        <location evidence="1 9">Cell membrane</location>
        <topology evidence="1 9">Single-pass membrane protein</topology>
    </subcellularLocation>
</comment>
<keyword evidence="3 9" id="KW-1003">Cell membrane</keyword>
<comment type="subunit">
    <text evidence="9">Forms a complex with TatC.</text>
</comment>
<keyword evidence="2 9" id="KW-0813">Transport</keyword>
<keyword evidence="6 9" id="KW-1133">Transmembrane helix</keyword>
<accession>E0I5A0</accession>
<evidence type="ECO:0000256" key="1">
    <source>
        <dbReference type="ARBA" id="ARBA00004162"/>
    </source>
</evidence>
<keyword evidence="4 9" id="KW-0812">Transmembrane</keyword>
<dbReference type="PANTHER" id="PTHR42982">
    <property type="entry name" value="SEC-INDEPENDENT PROTEIN TRANSLOCASE PROTEIN TATA"/>
    <property type="match status" value="1"/>
</dbReference>
<dbReference type="GO" id="GO:0043953">
    <property type="term" value="P:protein transport by the Tat complex"/>
    <property type="evidence" value="ECO:0007669"/>
    <property type="project" value="UniProtKB-UniRule"/>
</dbReference>
<evidence type="ECO:0000256" key="5">
    <source>
        <dbReference type="ARBA" id="ARBA00022927"/>
    </source>
</evidence>
<keyword evidence="7 9" id="KW-0811">Translocation</keyword>
<keyword evidence="11" id="KW-1185">Reference proteome</keyword>
<proteinExistence type="inferred from homology"/>
<dbReference type="Proteomes" id="UP000005387">
    <property type="component" value="Unassembled WGS sequence"/>
</dbReference>
<evidence type="ECO:0000313" key="10">
    <source>
        <dbReference type="EMBL" id="EFM12142.1"/>
    </source>
</evidence>
<evidence type="ECO:0000256" key="7">
    <source>
        <dbReference type="ARBA" id="ARBA00023010"/>
    </source>
</evidence>
<dbReference type="HAMAP" id="MF_00236">
    <property type="entry name" value="TatA_E"/>
    <property type="match status" value="1"/>
</dbReference>
<keyword evidence="5 9" id="KW-0653">Protein transport</keyword>
<dbReference type="AlphaFoldDB" id="E0I5A0"/>
<evidence type="ECO:0000256" key="4">
    <source>
        <dbReference type="ARBA" id="ARBA00022692"/>
    </source>
</evidence>
<evidence type="ECO:0000313" key="11">
    <source>
        <dbReference type="Proteomes" id="UP000005387"/>
    </source>
</evidence>